<dbReference type="SUPFAM" id="SSF103378">
    <property type="entry name" value="2-methylcitrate dehydratase PrpD"/>
    <property type="match status" value="1"/>
</dbReference>
<dbReference type="InterPro" id="IPR036148">
    <property type="entry name" value="MmgE/PrpD_sf"/>
</dbReference>
<dbReference type="Pfam" id="PF19305">
    <property type="entry name" value="MmgE_PrpD_C"/>
    <property type="match status" value="1"/>
</dbReference>
<dbReference type="AlphaFoldDB" id="A0A8G2F052"/>
<organism evidence="4 5">
    <name type="scientific">Thalassobaculum litoreum DSM 18839</name>
    <dbReference type="NCBI Taxonomy" id="1123362"/>
    <lineage>
        <taxon>Bacteria</taxon>
        <taxon>Pseudomonadati</taxon>
        <taxon>Pseudomonadota</taxon>
        <taxon>Alphaproteobacteria</taxon>
        <taxon>Rhodospirillales</taxon>
        <taxon>Thalassobaculaceae</taxon>
        <taxon>Thalassobaculum</taxon>
    </lineage>
</organism>
<dbReference type="OrthoDB" id="9795089at2"/>
<dbReference type="InterPro" id="IPR045337">
    <property type="entry name" value="MmgE_PrpD_C"/>
</dbReference>
<dbReference type="Gene3D" id="3.30.1330.120">
    <property type="entry name" value="2-methylcitrate dehydratase PrpD"/>
    <property type="match status" value="1"/>
</dbReference>
<dbReference type="InterPro" id="IPR005656">
    <property type="entry name" value="MmgE_PrpD"/>
</dbReference>
<evidence type="ECO:0000259" key="3">
    <source>
        <dbReference type="Pfam" id="PF19305"/>
    </source>
</evidence>
<evidence type="ECO:0000259" key="2">
    <source>
        <dbReference type="Pfam" id="PF03972"/>
    </source>
</evidence>
<dbReference type="EMBL" id="FNBW01000015">
    <property type="protein sequence ID" value="SDG34347.1"/>
    <property type="molecule type" value="Genomic_DNA"/>
</dbReference>
<comment type="caution">
    <text evidence="4">The sequence shown here is derived from an EMBL/GenBank/DDBJ whole genome shotgun (WGS) entry which is preliminary data.</text>
</comment>
<protein>
    <submittedName>
        <fullName evidence="4">2-methylcitrate dehydratase PrpD</fullName>
    </submittedName>
</protein>
<dbReference type="PANTHER" id="PTHR16943">
    <property type="entry name" value="2-METHYLCITRATE DEHYDRATASE-RELATED"/>
    <property type="match status" value="1"/>
</dbReference>
<evidence type="ECO:0000313" key="4">
    <source>
        <dbReference type="EMBL" id="SDG34347.1"/>
    </source>
</evidence>
<proteinExistence type="inferred from homology"/>
<dbReference type="RefSeq" id="WP_093153306.1">
    <property type="nucleotide sequence ID" value="NZ_FNBW01000015.1"/>
</dbReference>
<dbReference type="GO" id="GO:0016829">
    <property type="term" value="F:lyase activity"/>
    <property type="evidence" value="ECO:0007669"/>
    <property type="project" value="InterPro"/>
</dbReference>
<dbReference type="Pfam" id="PF03972">
    <property type="entry name" value="MmgE_PrpD_N"/>
    <property type="match status" value="1"/>
</dbReference>
<sequence>MQTDRATAQTGDEALCAFAATLRWEDIPDHVRHEAKRSLVNIFATALAGCREPAVDIMLETSAAYSGPATSTVIGRTERMDAPTAAFVNAMGANIFDFDDTHEATIIHPASVVFAPIFARAEASPFSGIDALRAFVIGGEVVCRVGLSVSPYHYSHGWHITSTCGGFGAAAASGALLGLDAAQMTSAFATAAAQSSGLVDALGTMAKSASVGGAARNGLIAADLASRGFSGPARPLTGARGYLAVYGQGAKPEALGDDLGHRWEIADNAFKPYPVGVVLNPVLDACLEVYRDEEVRAGDVASVELTGHPLLRQRTDRPDIATGREAQVSAQHAIAIVLARGRAGLAEFTDAAVAETAASGRPQVRFHDEAGRDVASAVVTLHLKDGRILTREIHAARGSRTNPLSDSELEAKLTTLAEGVGFAGEVDRLLEALWTLDDLADAGDVVRLAAGG</sequence>
<dbReference type="InterPro" id="IPR042183">
    <property type="entry name" value="MmgE/PrpD_sf_1"/>
</dbReference>
<feature type="domain" description="MmgE/PrpD C-terminal" evidence="3">
    <location>
        <begin position="273"/>
        <end position="434"/>
    </location>
</feature>
<dbReference type="PANTHER" id="PTHR16943:SF8">
    <property type="entry name" value="2-METHYLCITRATE DEHYDRATASE"/>
    <property type="match status" value="1"/>
</dbReference>
<gene>
    <name evidence="4" type="ORF">SAMN05660686_04085</name>
</gene>
<dbReference type="Proteomes" id="UP000198615">
    <property type="component" value="Unassembled WGS sequence"/>
</dbReference>
<dbReference type="Gene3D" id="1.10.4100.10">
    <property type="entry name" value="2-methylcitrate dehydratase PrpD"/>
    <property type="match status" value="1"/>
</dbReference>
<name>A0A8G2F052_9PROT</name>
<keyword evidence="5" id="KW-1185">Reference proteome</keyword>
<dbReference type="InterPro" id="IPR042188">
    <property type="entry name" value="MmgE/PrpD_sf_2"/>
</dbReference>
<evidence type="ECO:0000313" key="5">
    <source>
        <dbReference type="Proteomes" id="UP000198615"/>
    </source>
</evidence>
<evidence type="ECO:0000256" key="1">
    <source>
        <dbReference type="ARBA" id="ARBA00006174"/>
    </source>
</evidence>
<dbReference type="InterPro" id="IPR045336">
    <property type="entry name" value="MmgE_PrpD_N"/>
</dbReference>
<reference evidence="4 5" key="1">
    <citation type="submission" date="2016-10" db="EMBL/GenBank/DDBJ databases">
        <authorList>
            <person name="Varghese N."/>
            <person name="Submissions S."/>
        </authorList>
    </citation>
    <scope>NUCLEOTIDE SEQUENCE [LARGE SCALE GENOMIC DNA]</scope>
    <source>
        <strain evidence="4 5">DSM 18839</strain>
    </source>
</reference>
<comment type="similarity">
    <text evidence="1">Belongs to the PrpD family.</text>
</comment>
<accession>A0A8G2F052</accession>
<feature type="domain" description="MmgE/PrpD N-terminal" evidence="2">
    <location>
        <begin position="13"/>
        <end position="253"/>
    </location>
</feature>